<feature type="transmembrane region" description="Helical" evidence="1">
    <location>
        <begin position="7"/>
        <end position="24"/>
    </location>
</feature>
<comment type="caution">
    <text evidence="2">The sequence shown here is derived from an EMBL/GenBank/DDBJ whole genome shotgun (WGS) entry which is preliminary data.</text>
</comment>
<evidence type="ECO:0000256" key="1">
    <source>
        <dbReference type="SAM" id="Phobius"/>
    </source>
</evidence>
<dbReference type="EMBL" id="JACHHU010000001">
    <property type="protein sequence ID" value="MBB6541808.1"/>
    <property type="molecule type" value="Genomic_DNA"/>
</dbReference>
<protein>
    <submittedName>
        <fullName evidence="2">VanZ family protein</fullName>
    </submittedName>
</protein>
<accession>A0A7X0NEC0</accession>
<dbReference type="NCBIfam" id="NF037970">
    <property type="entry name" value="vanZ_1"/>
    <property type="match status" value="1"/>
</dbReference>
<name>A0A7X0NEC0_9GAMM</name>
<keyword evidence="3" id="KW-1185">Reference proteome</keyword>
<proteinExistence type="predicted"/>
<evidence type="ECO:0000313" key="3">
    <source>
        <dbReference type="Proteomes" id="UP000537141"/>
    </source>
</evidence>
<organism evidence="2 3">
    <name type="scientific">Thalassotalea piscium</name>
    <dbReference type="NCBI Taxonomy" id="1230533"/>
    <lineage>
        <taxon>Bacteria</taxon>
        <taxon>Pseudomonadati</taxon>
        <taxon>Pseudomonadota</taxon>
        <taxon>Gammaproteobacteria</taxon>
        <taxon>Alteromonadales</taxon>
        <taxon>Colwelliaceae</taxon>
        <taxon>Thalassotalea</taxon>
    </lineage>
</organism>
<sequence length="118" mass="13425">MNRHYQLLIVLIALTISLSTYFISDEIRAVIFRGTQIDSVGHIISFFLLTWLLNSIAKLPLINCVITISLYAALTEFGQYYLGFRNGEVSDFFADLVGIALFATLKWAVLLYRQNKLT</sequence>
<feature type="transmembrane region" description="Helical" evidence="1">
    <location>
        <begin position="60"/>
        <end position="80"/>
    </location>
</feature>
<keyword evidence="1" id="KW-0472">Membrane</keyword>
<keyword evidence="1" id="KW-0812">Transmembrane</keyword>
<gene>
    <name evidence="2" type="ORF">HNQ55_000282</name>
</gene>
<keyword evidence="1" id="KW-1133">Transmembrane helix</keyword>
<reference evidence="2 3" key="1">
    <citation type="submission" date="2020-08" db="EMBL/GenBank/DDBJ databases">
        <title>Genomic Encyclopedia of Type Strains, Phase IV (KMG-IV): sequencing the most valuable type-strain genomes for metagenomic binning, comparative biology and taxonomic classification.</title>
        <authorList>
            <person name="Goeker M."/>
        </authorList>
    </citation>
    <scope>NUCLEOTIDE SEQUENCE [LARGE SCALE GENOMIC DNA]</scope>
    <source>
        <strain evidence="2 3">DSM 26287</strain>
    </source>
</reference>
<dbReference type="Proteomes" id="UP000537141">
    <property type="component" value="Unassembled WGS sequence"/>
</dbReference>
<evidence type="ECO:0000313" key="2">
    <source>
        <dbReference type="EMBL" id="MBB6541808.1"/>
    </source>
</evidence>
<feature type="transmembrane region" description="Helical" evidence="1">
    <location>
        <begin position="92"/>
        <end position="112"/>
    </location>
</feature>
<dbReference type="RefSeq" id="WP_184421476.1">
    <property type="nucleotide sequence ID" value="NZ_AP027362.1"/>
</dbReference>
<dbReference type="AlphaFoldDB" id="A0A7X0NEC0"/>
<feature type="transmembrane region" description="Helical" evidence="1">
    <location>
        <begin position="30"/>
        <end position="53"/>
    </location>
</feature>